<dbReference type="Gene3D" id="1.25.40.10">
    <property type="entry name" value="Tetratricopeptide repeat domain"/>
    <property type="match status" value="2"/>
</dbReference>
<dbReference type="GO" id="GO:0006355">
    <property type="term" value="P:regulation of DNA-templated transcription"/>
    <property type="evidence" value="ECO:0007669"/>
    <property type="project" value="InterPro"/>
</dbReference>
<dbReference type="PANTHER" id="PTHR47691">
    <property type="entry name" value="REGULATOR-RELATED"/>
    <property type="match status" value="1"/>
</dbReference>
<dbReference type="InterPro" id="IPR016032">
    <property type="entry name" value="Sig_transdc_resp-reg_C-effctor"/>
</dbReference>
<keyword evidence="6" id="KW-1185">Reference proteome</keyword>
<dbReference type="AlphaFoldDB" id="A0A167H280"/>
<dbReference type="PROSITE" id="PS51755">
    <property type="entry name" value="OMPR_PHOB"/>
    <property type="match status" value="1"/>
</dbReference>
<evidence type="ECO:0000256" key="1">
    <source>
        <dbReference type="ARBA" id="ARBA00023125"/>
    </source>
</evidence>
<evidence type="ECO:0000313" key="6">
    <source>
        <dbReference type="Proteomes" id="UP000076830"/>
    </source>
</evidence>
<dbReference type="STRING" id="1300342.I596_2580"/>
<feature type="transmembrane region" description="Helical" evidence="3">
    <location>
        <begin position="152"/>
        <end position="172"/>
    </location>
</feature>
<gene>
    <name evidence="5" type="ORF">I596_2580</name>
</gene>
<dbReference type="SMART" id="SM00862">
    <property type="entry name" value="Trans_reg_C"/>
    <property type="match status" value="1"/>
</dbReference>
<keyword evidence="3" id="KW-1133">Transmembrane helix</keyword>
<name>A0A167H280_9GAMM</name>
<dbReference type="Proteomes" id="UP000076830">
    <property type="component" value="Chromosome"/>
</dbReference>
<evidence type="ECO:0000256" key="2">
    <source>
        <dbReference type="PROSITE-ProRule" id="PRU01091"/>
    </source>
</evidence>
<reference evidence="5 6" key="1">
    <citation type="submission" date="2016-04" db="EMBL/GenBank/DDBJ databases">
        <title>Complete genome sequence of Dokdonella koreensis DS-123T.</title>
        <authorList>
            <person name="Kim J.F."/>
            <person name="Lee H."/>
            <person name="Kwak M.-J."/>
        </authorList>
    </citation>
    <scope>NUCLEOTIDE SEQUENCE [LARGE SCALE GENOMIC DNA]</scope>
    <source>
        <strain evidence="5 6">DS-123</strain>
    </source>
</reference>
<dbReference type="GO" id="GO:0000160">
    <property type="term" value="P:phosphorelay signal transduction system"/>
    <property type="evidence" value="ECO:0007669"/>
    <property type="project" value="InterPro"/>
</dbReference>
<dbReference type="InterPro" id="IPR011990">
    <property type="entry name" value="TPR-like_helical_dom_sf"/>
</dbReference>
<evidence type="ECO:0000256" key="3">
    <source>
        <dbReference type="SAM" id="Phobius"/>
    </source>
</evidence>
<feature type="domain" description="OmpR/PhoB-type" evidence="4">
    <location>
        <begin position="6"/>
        <end position="104"/>
    </location>
</feature>
<keyword evidence="3" id="KW-0812">Transmembrane</keyword>
<dbReference type="GO" id="GO:0003677">
    <property type="term" value="F:DNA binding"/>
    <property type="evidence" value="ECO:0007669"/>
    <property type="project" value="UniProtKB-UniRule"/>
</dbReference>
<dbReference type="CDD" id="cd00383">
    <property type="entry name" value="trans_reg_C"/>
    <property type="match status" value="1"/>
</dbReference>
<organism evidence="5 6">
    <name type="scientific">Dokdonella koreensis DS-123</name>
    <dbReference type="NCBI Taxonomy" id="1300342"/>
    <lineage>
        <taxon>Bacteria</taxon>
        <taxon>Pseudomonadati</taxon>
        <taxon>Pseudomonadota</taxon>
        <taxon>Gammaproteobacteria</taxon>
        <taxon>Lysobacterales</taxon>
        <taxon>Rhodanobacteraceae</taxon>
        <taxon>Dokdonella</taxon>
    </lineage>
</organism>
<feature type="DNA-binding region" description="OmpR/PhoB-type" evidence="2">
    <location>
        <begin position="6"/>
        <end position="104"/>
    </location>
</feature>
<dbReference type="SUPFAM" id="SSF48452">
    <property type="entry name" value="TPR-like"/>
    <property type="match status" value="3"/>
</dbReference>
<protein>
    <submittedName>
        <fullName evidence="5">Signal transduction response regulator</fullName>
    </submittedName>
</protein>
<dbReference type="PANTHER" id="PTHR47691:SF3">
    <property type="entry name" value="HTH-TYPE TRANSCRIPTIONAL REGULATOR RV0890C-RELATED"/>
    <property type="match status" value="1"/>
</dbReference>
<dbReference type="SMART" id="SM00028">
    <property type="entry name" value="TPR"/>
    <property type="match status" value="4"/>
</dbReference>
<dbReference type="Gene3D" id="1.10.10.10">
    <property type="entry name" value="Winged helix-like DNA-binding domain superfamily/Winged helix DNA-binding domain"/>
    <property type="match status" value="1"/>
</dbReference>
<keyword evidence="1 2" id="KW-0238">DNA-binding</keyword>
<dbReference type="SUPFAM" id="SSF46894">
    <property type="entry name" value="C-terminal effector domain of the bipartite response regulators"/>
    <property type="match status" value="1"/>
</dbReference>
<sequence length="802" mass="86264">MGSMTRHVYRFGTFRLDAAARELWSGAERLVVPSSAFDCLAYLVEHRDRAIGRDELIAAIWGRSDVTDTQLGQAIVRVRGALGDTGREQQFVRTVPRFGYRFVAETTVETPIESTSVRATEAAPESGSGLAPAALPAPAAAASAGRPAGFRVWLLAVAIGLLALAVAIVLGWPAGRQASNVAGSTAIPPPVAGSGALTIVWPASVSAPADWAWLRLGIMDLVATRLRTAGVPTMPSDNVVGLMRAQTGQGEAPGADLIPADALRIEPRVEQDATTWQVRLHATGRGQDLIAVGASDDVLSAARGAVDSLLIKLGHAPPLGSEQPQHALEELSQRVNAASLSGQNALAENLIQQAPAELRDHPEIGWMLANIELRGGQYAKAEQRLTQLLDRVPTTSTLRGKVLNTLAAIYVRRDQPGLAREAYQEAERVLQGHDDSALGLAYLGLGLTAEMEGRGDEATTRLGQARTKFEGAGNLLGVAHVDANRASIDLLHYRPGDAVPRLLDVERRFSRLGAQEELTYSRMMLARAYLQLLETDQALAAIDRCWPLETQVANERQRWQAIAVRAQVLAAVGRLTEADALLAQIRSQADAGQDAATRAVALALAAEIAAGRGQPDEEVARIAQSALSPALEGFSNDRRLYPLTWMVRLRALRRAGATDVAAAETARLVAWFETPSDDWRSAWAEQAKAEQAWREGGREQALRHFEAALERIQRLGIPEDTIAIAQPYVLALIDSGDTERAGAVVGRIAAWGERDFRVAWAQARLYRALDRPAAARQATERALQLAGERALPGERRTSADPS</sequence>
<dbReference type="EMBL" id="CP015249">
    <property type="protein sequence ID" value="ANB18582.1"/>
    <property type="molecule type" value="Genomic_DNA"/>
</dbReference>
<dbReference type="InterPro" id="IPR036388">
    <property type="entry name" value="WH-like_DNA-bd_sf"/>
</dbReference>
<proteinExistence type="predicted"/>
<evidence type="ECO:0000313" key="5">
    <source>
        <dbReference type="EMBL" id="ANB18582.1"/>
    </source>
</evidence>
<dbReference type="InterPro" id="IPR001867">
    <property type="entry name" value="OmpR/PhoB-type_DNA-bd"/>
</dbReference>
<dbReference type="InterPro" id="IPR019734">
    <property type="entry name" value="TPR_rpt"/>
</dbReference>
<keyword evidence="3" id="KW-0472">Membrane</keyword>
<accession>A0A167H280</accession>
<dbReference type="Pfam" id="PF00486">
    <property type="entry name" value="Trans_reg_C"/>
    <property type="match status" value="1"/>
</dbReference>
<evidence type="ECO:0000259" key="4">
    <source>
        <dbReference type="PROSITE" id="PS51755"/>
    </source>
</evidence>
<dbReference type="KEGG" id="dko:I596_2580"/>